<evidence type="ECO:0000313" key="1">
    <source>
        <dbReference type="EMBL" id="KDN13795.1"/>
    </source>
</evidence>
<name>A0A836Z296_9NEIS</name>
<proteinExistence type="predicted"/>
<protein>
    <submittedName>
        <fullName evidence="1">Uncharacterized protein</fullName>
    </submittedName>
</protein>
<dbReference type="Proteomes" id="UP000027170">
    <property type="component" value="Unassembled WGS sequence"/>
</dbReference>
<gene>
    <name evidence="1" type="ORF">SALWKB29_2167</name>
</gene>
<comment type="caution">
    <text evidence="1">The sequence shown here is derived from an EMBL/GenBank/DDBJ whole genome shotgun (WGS) entry which is preliminary data.</text>
</comment>
<dbReference type="AlphaFoldDB" id="A0A836Z296"/>
<sequence>MAIVCYAGIGCLWQCYGQHKDVADYPEQPVFYAVPGSYGVFCLHVMTLVFG</sequence>
<accession>A0A836Z296</accession>
<evidence type="ECO:0000313" key="2">
    <source>
        <dbReference type="Proteomes" id="UP000027170"/>
    </source>
</evidence>
<dbReference type="EMBL" id="JFZV01000021">
    <property type="protein sequence ID" value="KDN13795.1"/>
    <property type="molecule type" value="Genomic_DNA"/>
</dbReference>
<reference evidence="1 2" key="1">
    <citation type="submission" date="2014-03" db="EMBL/GenBank/DDBJ databases">
        <title>The genomes of two eusocial bee gut symbionts.</title>
        <authorList>
            <person name="Kwong W.K."/>
            <person name="Engel P."/>
            <person name="Koch H."/>
            <person name="Moran N.A."/>
        </authorList>
    </citation>
    <scope>NUCLEOTIDE SEQUENCE [LARGE SCALE GENOMIC DNA]</scope>
    <source>
        <strain evidence="2">wkB29</strain>
    </source>
</reference>
<organism evidence="1 2">
    <name type="scientific">Snodgrassella communis</name>
    <dbReference type="NCBI Taxonomy" id="2946699"/>
    <lineage>
        <taxon>Bacteria</taxon>
        <taxon>Pseudomonadati</taxon>
        <taxon>Pseudomonadota</taxon>
        <taxon>Betaproteobacteria</taxon>
        <taxon>Neisseriales</taxon>
        <taxon>Neisseriaceae</taxon>
        <taxon>Snodgrassella</taxon>
    </lineage>
</organism>
<keyword evidence="2" id="KW-1185">Reference proteome</keyword>